<dbReference type="Proteomes" id="UP000250235">
    <property type="component" value="Unassembled WGS sequence"/>
</dbReference>
<dbReference type="AlphaFoldDB" id="A0A2Z7B340"/>
<reference evidence="2 3" key="1">
    <citation type="journal article" date="2015" name="Proc. Natl. Acad. Sci. U.S.A.">
        <title>The resurrection genome of Boea hygrometrica: A blueprint for survival of dehydration.</title>
        <authorList>
            <person name="Xiao L."/>
            <person name="Yang G."/>
            <person name="Zhang L."/>
            <person name="Yang X."/>
            <person name="Zhao S."/>
            <person name="Ji Z."/>
            <person name="Zhou Q."/>
            <person name="Hu M."/>
            <person name="Wang Y."/>
            <person name="Chen M."/>
            <person name="Xu Y."/>
            <person name="Jin H."/>
            <person name="Xiao X."/>
            <person name="Hu G."/>
            <person name="Bao F."/>
            <person name="Hu Y."/>
            <person name="Wan P."/>
            <person name="Li L."/>
            <person name="Deng X."/>
            <person name="Kuang T."/>
            <person name="Xiang C."/>
            <person name="Zhu J.K."/>
            <person name="Oliver M.J."/>
            <person name="He Y."/>
        </authorList>
    </citation>
    <scope>NUCLEOTIDE SEQUENCE [LARGE SCALE GENOMIC DNA]</scope>
    <source>
        <strain evidence="3">cv. XS01</strain>
    </source>
</reference>
<accession>A0A2Z7B340</accession>
<name>A0A2Z7B340_9LAMI</name>
<evidence type="ECO:0000313" key="3">
    <source>
        <dbReference type="Proteomes" id="UP000250235"/>
    </source>
</evidence>
<gene>
    <name evidence="2" type="ORF">F511_13947</name>
</gene>
<dbReference type="EMBL" id="KV011790">
    <property type="protein sequence ID" value="KZV26069.1"/>
    <property type="molecule type" value="Genomic_DNA"/>
</dbReference>
<sequence length="119" mass="13179">MKVGRRSIRKIHKQTTTFIRCLSGLPYWHLCLAPTGVSRTRLFSVDCGSLRQSGPRPDPRFLHQAALEALTRSARTDSSRRTGRKQFSDDDRRRRVGGGGGGGVFEERSGRLVLGVGVV</sequence>
<protein>
    <submittedName>
        <fullName evidence="2">Uncharacterized protein</fullName>
    </submittedName>
</protein>
<feature type="compositionally biased region" description="Basic and acidic residues" evidence="1">
    <location>
        <begin position="74"/>
        <end position="93"/>
    </location>
</feature>
<evidence type="ECO:0000256" key="1">
    <source>
        <dbReference type="SAM" id="MobiDB-lite"/>
    </source>
</evidence>
<feature type="region of interest" description="Disordered" evidence="1">
    <location>
        <begin position="72"/>
        <end position="104"/>
    </location>
</feature>
<proteinExistence type="predicted"/>
<keyword evidence="3" id="KW-1185">Reference proteome</keyword>
<organism evidence="2 3">
    <name type="scientific">Dorcoceras hygrometricum</name>
    <dbReference type="NCBI Taxonomy" id="472368"/>
    <lineage>
        <taxon>Eukaryota</taxon>
        <taxon>Viridiplantae</taxon>
        <taxon>Streptophyta</taxon>
        <taxon>Embryophyta</taxon>
        <taxon>Tracheophyta</taxon>
        <taxon>Spermatophyta</taxon>
        <taxon>Magnoliopsida</taxon>
        <taxon>eudicotyledons</taxon>
        <taxon>Gunneridae</taxon>
        <taxon>Pentapetalae</taxon>
        <taxon>asterids</taxon>
        <taxon>lamiids</taxon>
        <taxon>Lamiales</taxon>
        <taxon>Gesneriaceae</taxon>
        <taxon>Didymocarpoideae</taxon>
        <taxon>Trichosporeae</taxon>
        <taxon>Loxocarpinae</taxon>
        <taxon>Dorcoceras</taxon>
    </lineage>
</organism>
<evidence type="ECO:0000313" key="2">
    <source>
        <dbReference type="EMBL" id="KZV26069.1"/>
    </source>
</evidence>